<organism evidence="1 2">
    <name type="scientific">Bacteroides difficilis</name>
    <dbReference type="NCBI Taxonomy" id="2763021"/>
    <lineage>
        <taxon>Bacteria</taxon>
        <taxon>Pseudomonadati</taxon>
        <taxon>Bacteroidota</taxon>
        <taxon>Bacteroidia</taxon>
        <taxon>Bacteroidales</taxon>
        <taxon>Bacteroidaceae</taxon>
        <taxon>Bacteroides</taxon>
    </lineage>
</organism>
<reference evidence="1 2" key="1">
    <citation type="submission" date="2020-08" db="EMBL/GenBank/DDBJ databases">
        <title>Genome public.</title>
        <authorList>
            <person name="Liu C."/>
            <person name="Sun Q."/>
        </authorList>
    </citation>
    <scope>NUCLEOTIDE SEQUENCE [LARGE SCALE GENOMIC DNA]</scope>
    <source>
        <strain evidence="1 2">M27</strain>
    </source>
</reference>
<name>A0ABR7C886_9BACE</name>
<dbReference type="Gene3D" id="2.60.120.200">
    <property type="match status" value="1"/>
</dbReference>
<comment type="caution">
    <text evidence="1">The sequence shown here is derived from an EMBL/GenBank/DDBJ whole genome shotgun (WGS) entry which is preliminary data.</text>
</comment>
<evidence type="ECO:0000313" key="1">
    <source>
        <dbReference type="EMBL" id="MBC5604016.1"/>
    </source>
</evidence>
<evidence type="ECO:0000313" key="2">
    <source>
        <dbReference type="Proteomes" id="UP000600600"/>
    </source>
</evidence>
<accession>A0ABR7C886</accession>
<dbReference type="InterPro" id="IPR025975">
    <property type="entry name" value="Polysacc_lyase"/>
</dbReference>
<dbReference type="EMBL" id="JACOOE010000002">
    <property type="protein sequence ID" value="MBC5604016.1"/>
    <property type="molecule type" value="Genomic_DNA"/>
</dbReference>
<keyword evidence="2" id="KW-1185">Reference proteome</keyword>
<dbReference type="Pfam" id="PF14099">
    <property type="entry name" value="Polysacc_lyase"/>
    <property type="match status" value="1"/>
</dbReference>
<dbReference type="Gene3D" id="3.10.540.20">
    <property type="match status" value="1"/>
</dbReference>
<dbReference type="GO" id="GO:0016829">
    <property type="term" value="F:lyase activity"/>
    <property type="evidence" value="ECO:0007669"/>
    <property type="project" value="UniProtKB-KW"/>
</dbReference>
<dbReference type="RefSeq" id="WP_186966646.1">
    <property type="nucleotide sequence ID" value="NZ_JACOOE010000002.1"/>
</dbReference>
<protein>
    <submittedName>
        <fullName evidence="1">Heparin lyase I family protein</fullName>
    </submittedName>
</protein>
<dbReference type="Proteomes" id="UP000600600">
    <property type="component" value="Unassembled WGS sequence"/>
</dbReference>
<keyword evidence="1" id="KW-0456">Lyase</keyword>
<gene>
    <name evidence="1" type="ORF">H8S67_04950</name>
</gene>
<proteinExistence type="predicted"/>
<sequence length="408" mass="46533">MKNFTSTTSLLSGLFFTLFGCSSTDNLPNEELFLVPIIERVNIQTEIAKPEQIIDGQWVPIGPQSLNSIQYDYTTLYNNKPSYRFELNENDNTIPGYNEGTTKGRAEFSYCYATSTDFEGKAENTLANAQKILSVYHYGKGIIPPNSTSEHSFSVYFPKNMSTDVNTIFAQIHGMPDRTLVQNPDGDIYKMTDLEFLQLLETTIFKNNIGYERVMETDKNGNPKYDANGNIRYKAGEKNGWFVEQGGYPPLECGISKGYLYIKCHSDRKWLTNLDDRTNANVERTEVMVPVSSEYKTSTVAYKTPFSSFPRNCWVTFNLKITWSRYGGEIESVTQGKIDGEISYKKDKALIIDHIINNENIYIGRNDESGYYFKFGIYRTNSDTTPLTYNLANYVERIASTNFKSPQK</sequence>
<dbReference type="PROSITE" id="PS51257">
    <property type="entry name" value="PROKAR_LIPOPROTEIN"/>
    <property type="match status" value="1"/>
</dbReference>